<name>A0A1M5T1Y1_9EURY</name>
<dbReference type="AlphaFoldDB" id="A0A1M5T1Y1"/>
<dbReference type="HAMAP" id="MF_02088">
    <property type="entry name" value="Q_prec_transport"/>
    <property type="match status" value="1"/>
</dbReference>
<gene>
    <name evidence="2" type="ORF">SAMN05443636_2610</name>
</gene>
<dbReference type="NCBIfam" id="TIGR00697">
    <property type="entry name" value="queuosine precursor transporter"/>
    <property type="match status" value="1"/>
</dbReference>
<sequence>MSAADGAATATAEPRPLRVPLAAVILTALFVAALVTAQVISAKLLAVSLPVLGVVTAPGGTLAYAVTFFASDCLSELYGKAYARKVVNVAFGMNFVLLALVFATIATPAAQGSVDPAAFETVLGLSGNIVLGSLVAYVISQNWDVIAFHRIREFTGGDMLWLRNVGSTATSQLIDTIVFTLVAFAVAPAVFGLGPALPTSVLVSLIVGQYIVKLLIALVDTPLVYAAVAVVRGDDGDAGGVSA</sequence>
<feature type="transmembrane region" description="Helical" evidence="1">
    <location>
        <begin position="122"/>
        <end position="140"/>
    </location>
</feature>
<dbReference type="GO" id="GO:0005886">
    <property type="term" value="C:plasma membrane"/>
    <property type="evidence" value="ECO:0007669"/>
    <property type="project" value="UniProtKB-SubCell"/>
</dbReference>
<evidence type="ECO:0000256" key="1">
    <source>
        <dbReference type="HAMAP-Rule" id="MF_02088"/>
    </source>
</evidence>
<keyword evidence="1" id="KW-0812">Transmembrane</keyword>
<dbReference type="InterPro" id="IPR003744">
    <property type="entry name" value="YhhQ"/>
</dbReference>
<feature type="transmembrane region" description="Helical" evidence="1">
    <location>
        <begin position="86"/>
        <end position="110"/>
    </location>
</feature>
<feature type="transmembrane region" description="Helical" evidence="1">
    <location>
        <begin position="173"/>
        <end position="194"/>
    </location>
</feature>
<keyword evidence="1" id="KW-0813">Transport</keyword>
<dbReference type="EMBL" id="FQWV01000007">
    <property type="protein sequence ID" value="SHH44791.1"/>
    <property type="molecule type" value="Genomic_DNA"/>
</dbReference>
<keyword evidence="1" id="KW-1133">Transmembrane helix</keyword>
<dbReference type="RefSeq" id="WP_073310265.1">
    <property type="nucleotide sequence ID" value="NZ_FQWV01000007.1"/>
</dbReference>
<accession>A0A1M5T1Y1</accession>
<proteinExistence type="inferred from homology"/>
<dbReference type="GO" id="GO:0022857">
    <property type="term" value="F:transmembrane transporter activity"/>
    <property type="evidence" value="ECO:0007669"/>
    <property type="project" value="UniProtKB-UniRule"/>
</dbReference>
<dbReference type="OrthoDB" id="82146at2157"/>
<evidence type="ECO:0000313" key="2">
    <source>
        <dbReference type="EMBL" id="SHH44791.1"/>
    </source>
</evidence>
<dbReference type="Pfam" id="PF02592">
    <property type="entry name" value="Vut_1"/>
    <property type="match status" value="1"/>
</dbReference>
<comment type="subcellular location">
    <subcellularLocation>
        <location evidence="1">Cell membrane</location>
        <topology evidence="1">Multi-pass membrane protein</topology>
    </subcellularLocation>
</comment>
<evidence type="ECO:0000313" key="3">
    <source>
        <dbReference type="Proteomes" id="UP000184357"/>
    </source>
</evidence>
<comment type="function">
    <text evidence="1">Involved in the import of queuosine (Q) precursors, required for Q precursor salvage.</text>
</comment>
<keyword evidence="3" id="KW-1185">Reference proteome</keyword>
<feature type="transmembrane region" description="Helical" evidence="1">
    <location>
        <begin position="52"/>
        <end position="74"/>
    </location>
</feature>
<dbReference type="Proteomes" id="UP000184357">
    <property type="component" value="Unassembled WGS sequence"/>
</dbReference>
<protein>
    <recommendedName>
        <fullName evidence="1">Probable queuosine precursor transporter</fullName>
        <shortName evidence="1">Q precursor transporter</shortName>
    </recommendedName>
</protein>
<feature type="transmembrane region" description="Helical" evidence="1">
    <location>
        <begin position="21"/>
        <end position="40"/>
    </location>
</feature>
<dbReference type="PANTHER" id="PTHR34300">
    <property type="entry name" value="QUEUOSINE PRECURSOR TRANSPORTER-RELATED"/>
    <property type="match status" value="1"/>
</dbReference>
<keyword evidence="1" id="KW-1003">Cell membrane</keyword>
<dbReference type="STRING" id="43928.SAMN05443636_2610"/>
<reference evidence="2 3" key="1">
    <citation type="submission" date="2016-11" db="EMBL/GenBank/DDBJ databases">
        <authorList>
            <person name="Jaros S."/>
            <person name="Januszkiewicz K."/>
            <person name="Wedrychowicz H."/>
        </authorList>
    </citation>
    <scope>NUCLEOTIDE SEQUENCE [LARGE SCALE GENOMIC DNA]</scope>
    <source>
        <strain evidence="2 3">DSM 9297</strain>
    </source>
</reference>
<comment type="similarity">
    <text evidence="1">Belongs to the vitamin uptake transporter (VUT/ECF) (TC 2.A.88) family. Q precursor transporter subfamily.</text>
</comment>
<keyword evidence="1" id="KW-0472">Membrane</keyword>
<dbReference type="PANTHER" id="PTHR34300:SF2">
    <property type="entry name" value="QUEUOSINE PRECURSOR TRANSPORTER-RELATED"/>
    <property type="match status" value="1"/>
</dbReference>
<organism evidence="2 3">
    <name type="scientific">Halobaculum gomorrense</name>
    <dbReference type="NCBI Taxonomy" id="43928"/>
    <lineage>
        <taxon>Archaea</taxon>
        <taxon>Methanobacteriati</taxon>
        <taxon>Methanobacteriota</taxon>
        <taxon>Stenosarchaea group</taxon>
        <taxon>Halobacteria</taxon>
        <taxon>Halobacteriales</taxon>
        <taxon>Haloferacaceae</taxon>
        <taxon>Halobaculum</taxon>
    </lineage>
</organism>